<organism evidence="2 3">
    <name type="scientific">Naasia lichenicola</name>
    <dbReference type="NCBI Taxonomy" id="2565933"/>
    <lineage>
        <taxon>Bacteria</taxon>
        <taxon>Bacillati</taxon>
        <taxon>Actinomycetota</taxon>
        <taxon>Actinomycetes</taxon>
        <taxon>Micrococcales</taxon>
        <taxon>Microbacteriaceae</taxon>
        <taxon>Naasia</taxon>
    </lineage>
</organism>
<dbReference type="Gene3D" id="3.10.450.50">
    <property type="match status" value="1"/>
</dbReference>
<reference evidence="2 3" key="1">
    <citation type="submission" date="2019-04" db="EMBL/GenBank/DDBJ databases">
        <authorList>
            <person name="Jiang L."/>
        </authorList>
    </citation>
    <scope>NUCLEOTIDE SEQUENCE [LARGE SCALE GENOMIC DNA]</scope>
    <source>
        <strain evidence="2 3">YIM 131853</strain>
    </source>
</reference>
<dbReference type="InterPro" id="IPR032710">
    <property type="entry name" value="NTF2-like_dom_sf"/>
</dbReference>
<dbReference type="Pfam" id="PF12680">
    <property type="entry name" value="SnoaL_2"/>
    <property type="match status" value="1"/>
</dbReference>
<dbReference type="EMBL" id="SSSM01000001">
    <property type="protein sequence ID" value="THG32969.1"/>
    <property type="molecule type" value="Genomic_DNA"/>
</dbReference>
<dbReference type="AlphaFoldDB" id="A0A4S4FQV8"/>
<dbReference type="InterPro" id="IPR037401">
    <property type="entry name" value="SnoaL-like"/>
</dbReference>
<name>A0A4S4FQV8_9MICO</name>
<accession>A0A4S4FQV8</accession>
<feature type="domain" description="SnoaL-like" evidence="1">
    <location>
        <begin position="10"/>
        <end position="105"/>
    </location>
</feature>
<evidence type="ECO:0000313" key="3">
    <source>
        <dbReference type="Proteomes" id="UP000309133"/>
    </source>
</evidence>
<keyword evidence="3" id="KW-1185">Reference proteome</keyword>
<sequence length="133" mass="14818">MDDIVQRWLDGYLLAWRSNDPDDIRALFTEDGTYAGGPFDPEPWIGREAIVEGWIAHLNEPGSWSFEGAPISFGDGVGIVQGRSDYTDGRVYANLWVIRFAPDGRASSFVEWFMEPGPVRADQVPAEDVPADQ</sequence>
<proteinExistence type="predicted"/>
<gene>
    <name evidence="2" type="ORF">E6C64_00945</name>
</gene>
<dbReference type="SUPFAM" id="SSF54427">
    <property type="entry name" value="NTF2-like"/>
    <property type="match status" value="1"/>
</dbReference>
<evidence type="ECO:0000313" key="2">
    <source>
        <dbReference type="EMBL" id="THG32969.1"/>
    </source>
</evidence>
<dbReference type="OrthoDB" id="8526151at2"/>
<comment type="caution">
    <text evidence="2">The sequence shown here is derived from an EMBL/GenBank/DDBJ whole genome shotgun (WGS) entry which is preliminary data.</text>
</comment>
<dbReference type="Proteomes" id="UP000309133">
    <property type="component" value="Unassembled WGS sequence"/>
</dbReference>
<protein>
    <recommendedName>
        <fullName evidence="1">SnoaL-like domain-containing protein</fullName>
    </recommendedName>
</protein>
<dbReference type="RefSeq" id="WP_136425750.1">
    <property type="nucleotide sequence ID" value="NZ_SSSM01000001.1"/>
</dbReference>
<evidence type="ECO:0000259" key="1">
    <source>
        <dbReference type="Pfam" id="PF12680"/>
    </source>
</evidence>